<dbReference type="Proteomes" id="UP000054843">
    <property type="component" value="Unassembled WGS sequence"/>
</dbReference>
<gene>
    <name evidence="1" type="ORF">T10_11846</name>
</gene>
<dbReference type="AlphaFoldDB" id="A0A0V1M127"/>
<evidence type="ECO:0000313" key="1">
    <source>
        <dbReference type="EMBL" id="KRZ65376.1"/>
    </source>
</evidence>
<sequence>MTTTGKVRSVVLALLACSSREEAWHSLLMWPSPPHVQQRLLPLFSGRRRRWGSDLFVAAGLPPHFRQVFSHFLARRHRGGCCFRDHSGWLLVFWVSVCFDRGDARLERGELSHHALFLGRNVDCVRGQSCLKLLQQDFVGRSAHLRERLREEPAQVTSKHPHAFTPLLFPPEKLGGKPL</sequence>
<dbReference type="OrthoDB" id="5929864at2759"/>
<keyword evidence="2" id="KW-1185">Reference proteome</keyword>
<reference evidence="1 2" key="1">
    <citation type="submission" date="2015-01" db="EMBL/GenBank/DDBJ databases">
        <title>Evolution of Trichinella species and genotypes.</title>
        <authorList>
            <person name="Korhonen P.K."/>
            <person name="Edoardo P."/>
            <person name="Giuseppe L.R."/>
            <person name="Gasser R.B."/>
        </authorList>
    </citation>
    <scope>NUCLEOTIDE SEQUENCE [LARGE SCALE GENOMIC DNA]</scope>
    <source>
        <strain evidence="1">ISS1980</strain>
    </source>
</reference>
<accession>A0A0V1M127</accession>
<comment type="caution">
    <text evidence="1">The sequence shown here is derived from an EMBL/GenBank/DDBJ whole genome shotgun (WGS) entry which is preliminary data.</text>
</comment>
<dbReference type="EMBL" id="JYDO01000383">
    <property type="protein sequence ID" value="KRZ65376.1"/>
    <property type="molecule type" value="Genomic_DNA"/>
</dbReference>
<name>A0A0V1M127_9BILA</name>
<organism evidence="1 2">
    <name type="scientific">Trichinella papuae</name>
    <dbReference type="NCBI Taxonomy" id="268474"/>
    <lineage>
        <taxon>Eukaryota</taxon>
        <taxon>Metazoa</taxon>
        <taxon>Ecdysozoa</taxon>
        <taxon>Nematoda</taxon>
        <taxon>Enoplea</taxon>
        <taxon>Dorylaimia</taxon>
        <taxon>Trichinellida</taxon>
        <taxon>Trichinellidae</taxon>
        <taxon>Trichinella</taxon>
    </lineage>
</organism>
<protein>
    <submittedName>
        <fullName evidence="1">Uncharacterized protein</fullName>
    </submittedName>
</protein>
<proteinExistence type="predicted"/>
<evidence type="ECO:0000313" key="2">
    <source>
        <dbReference type="Proteomes" id="UP000054843"/>
    </source>
</evidence>